<name>A0ABY1NIX8_9BACT</name>
<dbReference type="RefSeq" id="WP_283400304.1">
    <property type="nucleotide sequence ID" value="NZ_FXUB01000002.1"/>
</dbReference>
<evidence type="ECO:0000313" key="2">
    <source>
        <dbReference type="Proteomes" id="UP001157911"/>
    </source>
</evidence>
<gene>
    <name evidence="1" type="ORF">SAMN06265339_0817</name>
</gene>
<evidence type="ECO:0000313" key="1">
    <source>
        <dbReference type="EMBL" id="SMP10509.1"/>
    </source>
</evidence>
<organism evidence="1 2">
    <name type="scientific">Desulfurobacterium pacificum</name>
    <dbReference type="NCBI Taxonomy" id="240166"/>
    <lineage>
        <taxon>Bacteria</taxon>
        <taxon>Pseudomonadati</taxon>
        <taxon>Aquificota</taxon>
        <taxon>Aquificia</taxon>
        <taxon>Desulfurobacteriales</taxon>
        <taxon>Desulfurobacteriaceae</taxon>
        <taxon>Desulfurobacterium</taxon>
    </lineage>
</organism>
<accession>A0ABY1NIX8</accession>
<dbReference type="EMBL" id="FXUB01000002">
    <property type="protein sequence ID" value="SMP10509.1"/>
    <property type="molecule type" value="Genomic_DNA"/>
</dbReference>
<dbReference type="Proteomes" id="UP001157911">
    <property type="component" value="Unassembled WGS sequence"/>
</dbReference>
<reference evidence="1 2" key="1">
    <citation type="submission" date="2017-05" db="EMBL/GenBank/DDBJ databases">
        <authorList>
            <person name="Varghese N."/>
            <person name="Submissions S."/>
        </authorList>
    </citation>
    <scope>NUCLEOTIDE SEQUENCE [LARGE SCALE GENOMIC DNA]</scope>
    <source>
        <strain evidence="1 2">DSM 15522</strain>
    </source>
</reference>
<proteinExistence type="predicted"/>
<protein>
    <submittedName>
        <fullName evidence="1">Uncharacterized protein</fullName>
    </submittedName>
</protein>
<sequence>MVEWILWEILFEAGKRRETFYYSEVVKELQKRKISIGKGRLAYRKLVGYLHRVCFYTYNNWKILPGSIIVTKKDKIPSIGYFKFLNQLGVCKGTDLSAWEREKRRFYEFCRNF</sequence>
<keyword evidence="2" id="KW-1185">Reference proteome</keyword>
<comment type="caution">
    <text evidence="1">The sequence shown here is derived from an EMBL/GenBank/DDBJ whole genome shotgun (WGS) entry which is preliminary data.</text>
</comment>